<evidence type="ECO:0000313" key="11">
    <source>
        <dbReference type="EMBL" id="MBB4063814.1"/>
    </source>
</evidence>
<dbReference type="Pfam" id="PF20154">
    <property type="entry name" value="LNT_N"/>
    <property type="match status" value="1"/>
</dbReference>
<comment type="pathway">
    <text evidence="9">Protein modification; lipoprotein biosynthesis (N-acyl transfer).</text>
</comment>
<dbReference type="EMBL" id="JACIEZ010000002">
    <property type="protein sequence ID" value="MBB4063814.1"/>
    <property type="molecule type" value="Genomic_DNA"/>
</dbReference>
<comment type="caution">
    <text evidence="11">The sequence shown here is derived from an EMBL/GenBank/DDBJ whole genome shotgun (WGS) entry which is preliminary data.</text>
</comment>
<evidence type="ECO:0000256" key="9">
    <source>
        <dbReference type="HAMAP-Rule" id="MF_01148"/>
    </source>
</evidence>
<evidence type="ECO:0000256" key="3">
    <source>
        <dbReference type="ARBA" id="ARBA00022475"/>
    </source>
</evidence>
<evidence type="ECO:0000313" key="12">
    <source>
        <dbReference type="Proteomes" id="UP000528286"/>
    </source>
</evidence>
<comment type="subcellular location">
    <subcellularLocation>
        <location evidence="1 9">Cell membrane</location>
        <topology evidence="1 9">Multi-pass membrane protein</topology>
    </subcellularLocation>
</comment>
<feature type="transmembrane region" description="Helical" evidence="9">
    <location>
        <begin position="38"/>
        <end position="57"/>
    </location>
</feature>
<keyword evidence="3 9" id="KW-1003">Cell membrane</keyword>
<keyword evidence="11" id="KW-0449">Lipoprotein</keyword>
<comment type="catalytic activity">
    <reaction evidence="9">
        <text>N-terminal S-1,2-diacyl-sn-glyceryl-L-cysteinyl-[lipoprotein] + a glycerophospholipid = N-acyl-S-1,2-diacyl-sn-glyceryl-L-cysteinyl-[lipoprotein] + a 2-acyl-sn-glycero-3-phospholipid + H(+)</text>
        <dbReference type="Rhea" id="RHEA:48228"/>
        <dbReference type="Rhea" id="RHEA-COMP:14681"/>
        <dbReference type="Rhea" id="RHEA-COMP:14684"/>
        <dbReference type="ChEBI" id="CHEBI:15378"/>
        <dbReference type="ChEBI" id="CHEBI:136912"/>
        <dbReference type="ChEBI" id="CHEBI:140656"/>
        <dbReference type="ChEBI" id="CHEBI:140657"/>
        <dbReference type="ChEBI" id="CHEBI:140660"/>
        <dbReference type="EC" id="2.3.1.269"/>
    </reaction>
</comment>
<name>A0A7W6J302_9HYPH</name>
<keyword evidence="5 9" id="KW-0812">Transmembrane</keyword>
<dbReference type="GO" id="GO:0016410">
    <property type="term" value="F:N-acyltransferase activity"/>
    <property type="evidence" value="ECO:0007669"/>
    <property type="project" value="UniProtKB-UniRule"/>
</dbReference>
<dbReference type="HAMAP" id="MF_01148">
    <property type="entry name" value="Lnt"/>
    <property type="match status" value="1"/>
</dbReference>
<keyword evidence="4 9" id="KW-0808">Transferase</keyword>
<dbReference type="NCBIfam" id="TIGR00546">
    <property type="entry name" value="lnt"/>
    <property type="match status" value="1"/>
</dbReference>
<dbReference type="Pfam" id="PF00795">
    <property type="entry name" value="CN_hydrolase"/>
    <property type="match status" value="1"/>
</dbReference>
<dbReference type="Gene3D" id="3.60.110.10">
    <property type="entry name" value="Carbon-nitrogen hydrolase"/>
    <property type="match status" value="1"/>
</dbReference>
<keyword evidence="8 9" id="KW-0012">Acyltransferase</keyword>
<comment type="function">
    <text evidence="9">Catalyzes the phospholipid dependent N-acylation of the N-terminal cysteine of apolipoprotein, the last step in lipoprotein maturation.</text>
</comment>
<dbReference type="PANTHER" id="PTHR38686:SF1">
    <property type="entry name" value="APOLIPOPROTEIN N-ACYLTRANSFERASE"/>
    <property type="match status" value="1"/>
</dbReference>
<reference evidence="11 12" key="1">
    <citation type="submission" date="2020-08" db="EMBL/GenBank/DDBJ databases">
        <title>Genomic Encyclopedia of Type Strains, Phase IV (KMG-IV): sequencing the most valuable type-strain genomes for metagenomic binning, comparative biology and taxonomic classification.</title>
        <authorList>
            <person name="Goeker M."/>
        </authorList>
    </citation>
    <scope>NUCLEOTIDE SEQUENCE [LARGE SCALE GENOMIC DNA]</scope>
    <source>
        <strain evidence="11 12">DSM 29853</strain>
    </source>
</reference>
<organism evidence="11 12">
    <name type="scientific">Gellertiella hungarica</name>
    <dbReference type="NCBI Taxonomy" id="1572859"/>
    <lineage>
        <taxon>Bacteria</taxon>
        <taxon>Pseudomonadati</taxon>
        <taxon>Pseudomonadota</taxon>
        <taxon>Alphaproteobacteria</taxon>
        <taxon>Hyphomicrobiales</taxon>
        <taxon>Rhizobiaceae</taxon>
        <taxon>Gellertiella</taxon>
    </lineage>
</organism>
<dbReference type="GO" id="GO:0042158">
    <property type="term" value="P:lipoprotein biosynthetic process"/>
    <property type="evidence" value="ECO:0007669"/>
    <property type="project" value="UniProtKB-UniRule"/>
</dbReference>
<sequence length="530" mass="56932">MERLASWVMLQWGWKRALIGLLAGAAGNLAMAPVSVPLALFFSFTLLVWLMDGLAGAPGTGIFAKLRAAFFLGWLFGLGYFVGGLWWIGNALMVEADEFAWALPFAILGLPAFLALYYGLAAALARLFWSDGAGRIASLAASFAFAEWLRGWLATGFPWNAIGYGAMPMPLLMQSAHFAGIFGVTAAAVFVFAAPSLFGTRKGAVPGVGLALLLIAAHAGYGLYRMNLPPDPQASSSPVIRLVQPVIDQAKKMDDREKSAVFEEHLKLTAEPVRGNEAKPDIVVWPETSIPFILTDNRDALTRIADVLDDDQILIAGAVREEEGAAGSVPRYYNSMLVIDGRGNIIGAADKVHLVPFGEYVPFEEFLLGMGVKAVAEMPGGFSAAPAPQLLALPGGLKLYPLICYEAIFPDEIGASVDGATALINLTNDGWFGNSPGPYQHFHQARIRAVETGLPMIRDANNGISALINNRGEIISGLALNAKGVIQATLGSSVQKNWSHEDRNLHFWLIELSLTLWAAFSRAGFKSRTN</sequence>
<dbReference type="InterPro" id="IPR036526">
    <property type="entry name" value="C-N_Hydrolase_sf"/>
</dbReference>
<keyword evidence="12" id="KW-1185">Reference proteome</keyword>
<dbReference type="AlphaFoldDB" id="A0A7W6J302"/>
<feature type="transmembrane region" description="Helical" evidence="9">
    <location>
        <begin position="69"/>
        <end position="89"/>
    </location>
</feature>
<protein>
    <recommendedName>
        <fullName evidence="9">Apolipoprotein N-acyltransferase</fullName>
        <shortName evidence="9">ALP N-acyltransferase</shortName>
        <ecNumber evidence="9">2.3.1.269</ecNumber>
    </recommendedName>
</protein>
<dbReference type="RefSeq" id="WP_183365023.1">
    <property type="nucleotide sequence ID" value="NZ_JACIEZ010000002.1"/>
</dbReference>
<evidence type="ECO:0000256" key="2">
    <source>
        <dbReference type="ARBA" id="ARBA00010065"/>
    </source>
</evidence>
<proteinExistence type="inferred from homology"/>
<feature type="transmembrane region" description="Helical" evidence="9">
    <location>
        <begin position="101"/>
        <end position="124"/>
    </location>
</feature>
<dbReference type="GO" id="GO:0005886">
    <property type="term" value="C:plasma membrane"/>
    <property type="evidence" value="ECO:0007669"/>
    <property type="project" value="UniProtKB-SubCell"/>
</dbReference>
<evidence type="ECO:0000256" key="5">
    <source>
        <dbReference type="ARBA" id="ARBA00022692"/>
    </source>
</evidence>
<evidence type="ECO:0000256" key="1">
    <source>
        <dbReference type="ARBA" id="ARBA00004651"/>
    </source>
</evidence>
<evidence type="ECO:0000259" key="10">
    <source>
        <dbReference type="PROSITE" id="PS50263"/>
    </source>
</evidence>
<gene>
    <name evidence="9" type="primary">lnt</name>
    <name evidence="11" type="ORF">GGR23_000991</name>
</gene>
<dbReference type="SUPFAM" id="SSF56317">
    <property type="entry name" value="Carbon-nitrogen hydrolase"/>
    <property type="match status" value="1"/>
</dbReference>
<keyword evidence="7 9" id="KW-0472">Membrane</keyword>
<dbReference type="InterPro" id="IPR045378">
    <property type="entry name" value="LNT_N"/>
</dbReference>
<dbReference type="Proteomes" id="UP000528286">
    <property type="component" value="Unassembled WGS sequence"/>
</dbReference>
<evidence type="ECO:0000256" key="7">
    <source>
        <dbReference type="ARBA" id="ARBA00023136"/>
    </source>
</evidence>
<dbReference type="InterPro" id="IPR003010">
    <property type="entry name" value="C-N_Hydrolase"/>
</dbReference>
<dbReference type="PROSITE" id="PS50263">
    <property type="entry name" value="CN_HYDROLASE"/>
    <property type="match status" value="1"/>
</dbReference>
<keyword evidence="6 9" id="KW-1133">Transmembrane helix</keyword>
<accession>A0A7W6J302</accession>
<feature type="domain" description="CN hydrolase" evidence="10">
    <location>
        <begin position="243"/>
        <end position="492"/>
    </location>
</feature>
<dbReference type="UniPathway" id="UPA00666"/>
<evidence type="ECO:0000256" key="4">
    <source>
        <dbReference type="ARBA" id="ARBA00022679"/>
    </source>
</evidence>
<dbReference type="CDD" id="cd07571">
    <property type="entry name" value="ALP_N-acyl_transferase"/>
    <property type="match status" value="1"/>
</dbReference>
<evidence type="ECO:0000256" key="6">
    <source>
        <dbReference type="ARBA" id="ARBA00022989"/>
    </source>
</evidence>
<feature type="transmembrane region" description="Helical" evidence="9">
    <location>
        <begin position="175"/>
        <end position="198"/>
    </location>
</feature>
<dbReference type="InterPro" id="IPR004563">
    <property type="entry name" value="Apolipo_AcylTrfase"/>
</dbReference>
<comment type="similarity">
    <text evidence="2 9">Belongs to the CN hydrolase family. Apolipoprotein N-acyltransferase subfamily.</text>
</comment>
<feature type="transmembrane region" description="Helical" evidence="9">
    <location>
        <begin position="136"/>
        <end position="155"/>
    </location>
</feature>
<feature type="transmembrane region" description="Helical" evidence="9">
    <location>
        <begin position="205"/>
        <end position="224"/>
    </location>
</feature>
<feature type="transmembrane region" description="Helical" evidence="9">
    <location>
        <begin position="12"/>
        <end position="32"/>
    </location>
</feature>
<evidence type="ECO:0000256" key="8">
    <source>
        <dbReference type="ARBA" id="ARBA00023315"/>
    </source>
</evidence>
<dbReference type="EC" id="2.3.1.269" evidence="9"/>
<dbReference type="PANTHER" id="PTHR38686">
    <property type="entry name" value="APOLIPOPROTEIN N-ACYLTRANSFERASE"/>
    <property type="match status" value="1"/>
</dbReference>